<feature type="domain" description="Erythromycin biosynthesis protein CIII-like C-terminal" evidence="3">
    <location>
        <begin position="33"/>
        <end position="138"/>
    </location>
</feature>
<dbReference type="CDD" id="cd03784">
    <property type="entry name" value="GT1_Gtf-like"/>
    <property type="match status" value="1"/>
</dbReference>
<dbReference type="InterPro" id="IPR010610">
    <property type="entry name" value="EryCIII-like_C"/>
</dbReference>
<evidence type="ECO:0000256" key="2">
    <source>
        <dbReference type="SAM" id="MobiDB-lite"/>
    </source>
</evidence>
<proteinExistence type="predicted"/>
<reference evidence="4" key="1">
    <citation type="submission" date="2022-08" db="EMBL/GenBank/DDBJ databases">
        <authorList>
            <person name="Marques A."/>
        </authorList>
    </citation>
    <scope>NUCLEOTIDE SEQUENCE</scope>
    <source>
        <strain evidence="4">RhyPub2mFocal</strain>
        <tissue evidence="4">Leaves</tissue>
    </source>
</reference>
<dbReference type="PANTHER" id="PTHR48050">
    <property type="entry name" value="STEROL 3-BETA-GLUCOSYLTRANSFERASE"/>
    <property type="match status" value="1"/>
</dbReference>
<feature type="compositionally biased region" description="Low complexity" evidence="2">
    <location>
        <begin position="150"/>
        <end position="161"/>
    </location>
</feature>
<evidence type="ECO:0000313" key="4">
    <source>
        <dbReference type="EMBL" id="KAJ4800582.1"/>
    </source>
</evidence>
<name>A0AAV8GDH9_9POAL</name>
<dbReference type="Gene3D" id="3.40.50.2000">
    <property type="entry name" value="Glycogen Phosphorylase B"/>
    <property type="match status" value="1"/>
</dbReference>
<dbReference type="InterPro" id="IPR002213">
    <property type="entry name" value="UDP_glucos_trans"/>
</dbReference>
<accession>A0AAV8GDH9</accession>
<dbReference type="EMBL" id="JAMFTS010000002">
    <property type="protein sequence ID" value="KAJ4800582.1"/>
    <property type="molecule type" value="Genomic_DNA"/>
</dbReference>
<dbReference type="Proteomes" id="UP001140206">
    <property type="component" value="Chromosome 2"/>
</dbReference>
<dbReference type="GO" id="GO:0016906">
    <property type="term" value="F:sterol 3-beta-glucosyltransferase activity"/>
    <property type="evidence" value="ECO:0007669"/>
    <property type="project" value="UniProtKB-ARBA"/>
</dbReference>
<dbReference type="AlphaFoldDB" id="A0AAV8GDH9"/>
<feature type="region of interest" description="Disordered" evidence="2">
    <location>
        <begin position="148"/>
        <end position="178"/>
    </location>
</feature>
<comment type="caution">
    <text evidence="4">The sequence shown here is derived from an EMBL/GenBank/DDBJ whole genome shotgun (WGS) entry which is preliminary data.</text>
</comment>
<dbReference type="SUPFAM" id="SSF53756">
    <property type="entry name" value="UDP-Glycosyltransferase/glycogen phosphorylase"/>
    <property type="match status" value="1"/>
</dbReference>
<keyword evidence="5" id="KW-1185">Reference proteome</keyword>
<evidence type="ECO:0000313" key="5">
    <source>
        <dbReference type="Proteomes" id="UP001140206"/>
    </source>
</evidence>
<evidence type="ECO:0000256" key="1">
    <source>
        <dbReference type="ARBA" id="ARBA00022679"/>
    </source>
</evidence>
<organism evidence="4 5">
    <name type="scientific">Rhynchospora pubera</name>
    <dbReference type="NCBI Taxonomy" id="906938"/>
    <lineage>
        <taxon>Eukaryota</taxon>
        <taxon>Viridiplantae</taxon>
        <taxon>Streptophyta</taxon>
        <taxon>Embryophyta</taxon>
        <taxon>Tracheophyta</taxon>
        <taxon>Spermatophyta</taxon>
        <taxon>Magnoliopsida</taxon>
        <taxon>Liliopsida</taxon>
        <taxon>Poales</taxon>
        <taxon>Cyperaceae</taxon>
        <taxon>Cyperoideae</taxon>
        <taxon>Rhynchosporeae</taxon>
        <taxon>Rhynchospora</taxon>
    </lineage>
</organism>
<protein>
    <submittedName>
        <fullName evidence="4">Sterol 3-beta-glucosyltransferase</fullName>
    </submittedName>
</protein>
<dbReference type="InterPro" id="IPR050426">
    <property type="entry name" value="Glycosyltransferase_28"/>
</dbReference>
<sequence>MTRIIVEALEMTGQRGIINKGWGGLGNLSEPKDFVFTLDNVPHDWLFLKCKAVVHHGGAGTTAAGLKAACPTTVVPFFGDQPFWGERIHDRGLGPAPIPVDQFSLSKLVSAINFMMDEKVKERAEEIAKGMESEDGATGAVKAFLKHLPPKLSSSPPQDSSSHARPLLSPIKKCLGLS</sequence>
<dbReference type="FunFam" id="3.40.50.2000:FF:000009">
    <property type="entry name" value="Sterol 3-beta-glucosyltransferase UGT80A2"/>
    <property type="match status" value="1"/>
</dbReference>
<gene>
    <name evidence="4" type="ORF">LUZ62_051828</name>
</gene>
<dbReference type="Pfam" id="PF06722">
    <property type="entry name" value="EryCIII-like_C"/>
    <property type="match status" value="1"/>
</dbReference>
<evidence type="ECO:0000259" key="3">
    <source>
        <dbReference type="Pfam" id="PF06722"/>
    </source>
</evidence>
<dbReference type="PANTHER" id="PTHR48050:SF10">
    <property type="entry name" value="OS07G0419500 PROTEIN"/>
    <property type="match status" value="1"/>
</dbReference>
<keyword evidence="1" id="KW-0808">Transferase</keyword>